<gene>
    <name evidence="2" type="ORF">M8C21_008625</name>
</gene>
<evidence type="ECO:0000313" key="2">
    <source>
        <dbReference type="EMBL" id="KAI7726141.1"/>
    </source>
</evidence>
<feature type="compositionally biased region" description="Low complexity" evidence="1">
    <location>
        <begin position="53"/>
        <end position="63"/>
    </location>
</feature>
<organism evidence="2 3">
    <name type="scientific">Ambrosia artemisiifolia</name>
    <name type="common">Common ragweed</name>
    <dbReference type="NCBI Taxonomy" id="4212"/>
    <lineage>
        <taxon>Eukaryota</taxon>
        <taxon>Viridiplantae</taxon>
        <taxon>Streptophyta</taxon>
        <taxon>Embryophyta</taxon>
        <taxon>Tracheophyta</taxon>
        <taxon>Spermatophyta</taxon>
        <taxon>Magnoliopsida</taxon>
        <taxon>eudicotyledons</taxon>
        <taxon>Gunneridae</taxon>
        <taxon>Pentapetalae</taxon>
        <taxon>asterids</taxon>
        <taxon>campanulids</taxon>
        <taxon>Asterales</taxon>
        <taxon>Asteraceae</taxon>
        <taxon>Asteroideae</taxon>
        <taxon>Heliantheae alliance</taxon>
        <taxon>Heliantheae</taxon>
        <taxon>Ambrosia</taxon>
    </lineage>
</organism>
<accession>A0AAD5BPJ6</accession>
<name>A0AAD5BPJ6_AMBAR</name>
<comment type="caution">
    <text evidence="2">The sequence shown here is derived from an EMBL/GenBank/DDBJ whole genome shotgun (WGS) entry which is preliminary data.</text>
</comment>
<feature type="region of interest" description="Disordered" evidence="1">
    <location>
        <begin position="48"/>
        <end position="76"/>
    </location>
</feature>
<dbReference type="AlphaFoldDB" id="A0AAD5BPJ6"/>
<sequence length="160" mass="18290">MLAMKDPKQSLQEIEEKDAQFHIQIQSDRKNNDRHCIITKACFLESQDDQGVSTTPQSSTPTPKARNAPSAKRPLMMTPDEIAAIDKGKQHKSYTSGTQYNKGLESGHVDKHVWWGWSWRFDCVLNGAIEIGKHADIVVWEPEKKFDLDKNHTVHFKHPV</sequence>
<reference evidence="2" key="1">
    <citation type="submission" date="2022-06" db="EMBL/GenBank/DDBJ databases">
        <title>Uncovering the hologenomic basis of an extraordinary plant invasion.</title>
        <authorList>
            <person name="Bieker V.C."/>
            <person name="Martin M.D."/>
            <person name="Gilbert T."/>
            <person name="Hodgins K."/>
            <person name="Battlay P."/>
            <person name="Petersen B."/>
            <person name="Wilson J."/>
        </authorList>
    </citation>
    <scope>NUCLEOTIDE SEQUENCE</scope>
    <source>
        <strain evidence="2">AA19_3_7</strain>
        <tissue evidence="2">Leaf</tissue>
    </source>
</reference>
<evidence type="ECO:0008006" key="4">
    <source>
        <dbReference type="Google" id="ProtNLM"/>
    </source>
</evidence>
<dbReference type="EMBL" id="JAMZMK010011742">
    <property type="protein sequence ID" value="KAI7726141.1"/>
    <property type="molecule type" value="Genomic_DNA"/>
</dbReference>
<dbReference type="GO" id="GO:0016810">
    <property type="term" value="F:hydrolase activity, acting on carbon-nitrogen (but not peptide) bonds"/>
    <property type="evidence" value="ECO:0007669"/>
    <property type="project" value="InterPro"/>
</dbReference>
<protein>
    <recommendedName>
        <fullName evidence="4">Amidohydrolase-related domain-containing protein</fullName>
    </recommendedName>
</protein>
<dbReference type="InterPro" id="IPR011059">
    <property type="entry name" value="Metal-dep_hydrolase_composite"/>
</dbReference>
<keyword evidence="3" id="KW-1185">Reference proteome</keyword>
<evidence type="ECO:0000256" key="1">
    <source>
        <dbReference type="SAM" id="MobiDB-lite"/>
    </source>
</evidence>
<proteinExistence type="predicted"/>
<dbReference type="Proteomes" id="UP001206925">
    <property type="component" value="Unassembled WGS sequence"/>
</dbReference>
<evidence type="ECO:0000313" key="3">
    <source>
        <dbReference type="Proteomes" id="UP001206925"/>
    </source>
</evidence>
<dbReference type="SUPFAM" id="SSF51338">
    <property type="entry name" value="Composite domain of metallo-dependent hydrolases"/>
    <property type="match status" value="1"/>
</dbReference>